<dbReference type="Gene3D" id="1.10.1740.10">
    <property type="match status" value="1"/>
</dbReference>
<sequence length="209" mass="23715">MTNDRLTKPNRERFEALYRLHRGSVRRHLLIALCGDGARADDFEHEVFLRVFKTYGPALERKTEDQQRALLIKVAKNCVVEMWRKDSKLVFRDAYIESDVPLGKLPASDSEEFDQVLDRDLVQRFIAVASRKLTVGEFRVAFLGWFMDESDAAIAKALGTSVKTVRAHRCSARTKIRTFANRDGHEITFADAEAAEQKNTTPGVGEVTV</sequence>
<dbReference type="RefSeq" id="WP_195131658.1">
    <property type="nucleotide sequence ID" value="NZ_JADLQX010000018.1"/>
</dbReference>
<dbReference type="InterPro" id="IPR013325">
    <property type="entry name" value="RNA_pol_sigma_r2"/>
</dbReference>
<keyword evidence="1" id="KW-0805">Transcription regulation</keyword>
<evidence type="ECO:0000313" key="4">
    <source>
        <dbReference type="EMBL" id="MBF6300412.1"/>
    </source>
</evidence>
<gene>
    <name evidence="4" type="ORF">IU459_23110</name>
</gene>
<keyword evidence="2" id="KW-0731">Sigma factor</keyword>
<evidence type="ECO:0000256" key="1">
    <source>
        <dbReference type="ARBA" id="ARBA00023015"/>
    </source>
</evidence>
<dbReference type="SUPFAM" id="SSF46894">
    <property type="entry name" value="C-terminal effector domain of the bipartite response regulators"/>
    <property type="match status" value="1"/>
</dbReference>
<dbReference type="InterPro" id="IPR039425">
    <property type="entry name" value="RNA_pol_sigma-70-like"/>
</dbReference>
<name>A0ABS0CUZ5_9NOCA</name>
<proteinExistence type="predicted"/>
<evidence type="ECO:0000256" key="3">
    <source>
        <dbReference type="ARBA" id="ARBA00023163"/>
    </source>
</evidence>
<dbReference type="PANTHER" id="PTHR43133:SF63">
    <property type="entry name" value="RNA POLYMERASE SIGMA FACTOR FECI-RELATED"/>
    <property type="match status" value="1"/>
</dbReference>
<keyword evidence="3" id="KW-0804">Transcription</keyword>
<dbReference type="InterPro" id="IPR036388">
    <property type="entry name" value="WH-like_DNA-bd_sf"/>
</dbReference>
<dbReference type="InterPro" id="IPR016032">
    <property type="entry name" value="Sig_transdc_resp-reg_C-effctor"/>
</dbReference>
<comment type="caution">
    <text evidence="4">The sequence shown here is derived from an EMBL/GenBank/DDBJ whole genome shotgun (WGS) entry which is preliminary data.</text>
</comment>
<reference evidence="4 5" key="1">
    <citation type="submission" date="2020-10" db="EMBL/GenBank/DDBJ databases">
        <title>Identification of Nocardia species via Next-generation sequencing and recognition of intraspecies genetic diversity.</title>
        <authorList>
            <person name="Li P."/>
            <person name="Li P."/>
            <person name="Lu B."/>
        </authorList>
    </citation>
    <scope>NUCLEOTIDE SEQUENCE [LARGE SCALE GENOMIC DNA]</scope>
    <source>
        <strain evidence="4 5">BJ06-0157</strain>
    </source>
</reference>
<keyword evidence="5" id="KW-1185">Reference proteome</keyword>
<dbReference type="SUPFAM" id="SSF88946">
    <property type="entry name" value="Sigma2 domain of RNA polymerase sigma factors"/>
    <property type="match status" value="1"/>
</dbReference>
<accession>A0ABS0CUZ5</accession>
<dbReference type="PANTHER" id="PTHR43133">
    <property type="entry name" value="RNA POLYMERASE ECF-TYPE SIGMA FACTO"/>
    <property type="match status" value="1"/>
</dbReference>
<organism evidence="4 5">
    <name type="scientific">Nocardia amamiensis</name>
    <dbReference type="NCBI Taxonomy" id="404578"/>
    <lineage>
        <taxon>Bacteria</taxon>
        <taxon>Bacillati</taxon>
        <taxon>Actinomycetota</taxon>
        <taxon>Actinomycetes</taxon>
        <taxon>Mycobacteriales</taxon>
        <taxon>Nocardiaceae</taxon>
        <taxon>Nocardia</taxon>
    </lineage>
</organism>
<dbReference type="Proteomes" id="UP000702209">
    <property type="component" value="Unassembled WGS sequence"/>
</dbReference>
<dbReference type="Gene3D" id="1.10.10.10">
    <property type="entry name" value="Winged helix-like DNA-binding domain superfamily/Winged helix DNA-binding domain"/>
    <property type="match status" value="1"/>
</dbReference>
<evidence type="ECO:0000256" key="2">
    <source>
        <dbReference type="ARBA" id="ARBA00023082"/>
    </source>
</evidence>
<dbReference type="EMBL" id="JADLQX010000018">
    <property type="protein sequence ID" value="MBF6300412.1"/>
    <property type="molecule type" value="Genomic_DNA"/>
</dbReference>
<evidence type="ECO:0000313" key="5">
    <source>
        <dbReference type="Proteomes" id="UP000702209"/>
    </source>
</evidence>
<protein>
    <submittedName>
        <fullName evidence="4">Sigma-70 family RNA polymerase sigma factor</fullName>
    </submittedName>
</protein>